<feature type="compositionally biased region" description="Low complexity" evidence="4">
    <location>
        <begin position="575"/>
        <end position="595"/>
    </location>
</feature>
<feature type="region of interest" description="Disordered" evidence="4">
    <location>
        <begin position="506"/>
        <end position="613"/>
    </location>
</feature>
<evidence type="ECO:0000256" key="1">
    <source>
        <dbReference type="ARBA" id="ARBA00010996"/>
    </source>
</evidence>
<name>A0A1H6RXX4_9GAMM</name>
<dbReference type="STRING" id="170623.SAMN04244579_01334"/>
<evidence type="ECO:0000313" key="6">
    <source>
        <dbReference type="Proteomes" id="UP000199005"/>
    </source>
</evidence>
<dbReference type="EMBL" id="FNYO01000011">
    <property type="protein sequence ID" value="SEI60529.1"/>
    <property type="molecule type" value="Genomic_DNA"/>
</dbReference>
<dbReference type="InterPro" id="IPR036249">
    <property type="entry name" value="Thioredoxin-like_sf"/>
</dbReference>
<feature type="binding site" evidence="2">
    <location>
        <position position="738"/>
    </location>
    <ligand>
        <name>Cu cation</name>
        <dbReference type="ChEBI" id="CHEBI:23378"/>
    </ligand>
</feature>
<dbReference type="InterPro" id="IPR051200">
    <property type="entry name" value="Host-pathogen_enzymatic-act"/>
</dbReference>
<keyword evidence="2" id="KW-0479">Metal-binding</keyword>
<keyword evidence="2" id="KW-0186">Copper</keyword>
<dbReference type="Proteomes" id="UP000199005">
    <property type="component" value="Unassembled WGS sequence"/>
</dbReference>
<comment type="similarity">
    <text evidence="1">Belongs to the SCO1/2 family.</text>
</comment>
<dbReference type="GO" id="GO:0046872">
    <property type="term" value="F:metal ion binding"/>
    <property type="evidence" value="ECO:0007669"/>
    <property type="project" value="UniProtKB-KW"/>
</dbReference>
<dbReference type="Gene3D" id="2.130.10.10">
    <property type="entry name" value="YVTN repeat-like/Quinoprotein amine dehydrogenase"/>
    <property type="match status" value="3"/>
</dbReference>
<dbReference type="InterPro" id="IPR015943">
    <property type="entry name" value="WD40/YVTN_repeat-like_dom_sf"/>
</dbReference>
<dbReference type="InterPro" id="IPR011048">
    <property type="entry name" value="Haem_d1_sf"/>
</dbReference>
<proteinExistence type="inferred from homology"/>
<evidence type="ECO:0000256" key="3">
    <source>
        <dbReference type="PIRSR" id="PIRSR603782-2"/>
    </source>
</evidence>
<dbReference type="SUPFAM" id="SSF51004">
    <property type="entry name" value="C-terminal (heme d1) domain of cytochrome cd1-nitrite reductase"/>
    <property type="match status" value="1"/>
</dbReference>
<accession>A0A1H6RXX4</accession>
<dbReference type="Gene3D" id="3.40.30.10">
    <property type="entry name" value="Glutaredoxin"/>
    <property type="match status" value="1"/>
</dbReference>
<feature type="disulfide bond" description="Redox-active" evidence="3">
    <location>
        <begin position="734"/>
        <end position="738"/>
    </location>
</feature>
<evidence type="ECO:0000256" key="2">
    <source>
        <dbReference type="PIRSR" id="PIRSR603782-1"/>
    </source>
</evidence>
<dbReference type="CDD" id="cd02968">
    <property type="entry name" value="SCO"/>
    <property type="match status" value="1"/>
</dbReference>
<sequence>MKAVHKGLALLLPFGLAFGAGLLLFDSRPPAAAPTAAPGEKAGNRLVRDGIAVEFAVQPVDGAEPTEGMFADLRFRLSDAASGQPLAGQVPGAWLDLATGNDDPQTACRSRIGLYLKGLPGVRPLLDLTSYYLLILNQDPSITVVDPLTSVGGTTSMLTRIPLRRPPMDWVSSPAERRLYVSMPEAGEVAVIDAERFQVLASIPAGRQPVRLALQPDGRYLWVGNDAPGEAGSGVTVIDTRSLKPVLQADTGRGHHEIAFSADSRHAFVTSREAGTLTVFDVASLGKLREIRTGPHPLGVALSPLSGAVYVSDGEAGTVSVIDAASLETRKTIPVGRGIGPLAFAPDGRYGLVLNTPESRVAVIDAASDEVVHRLEVAAEPYQIAFTRAFAYVRGLASPRVSMIDLASLGKGREPGVLGFEAGPAAPRLAGDLPLASSLAPAGDDAALFVVNPVDNTAYFYMEGMNAPMSGYLNRGHRARAATVVARSLRELEPGLFGARVRLPASGLRPPRRRLPAQPAADRPLLRPGGAGQPRPAAPAGEAAGAIPGRRPRRGRRGAPRATLSPVDGRRSAPGRRAGPARALLPRPVLAAPGSRGAGGRRGDLRGAGRAGAGRRLLPACGGGVARAEVRRSALSRPAGRACRKRPGRGRALIMGRLHPSLAGVLCVLGLTAGALPVGAAEEHTGHPISQARAEGAEVRFADVPLTDQHGRELRLADAVGERIVVMGFVYTSCTTVCPVISAIMQKVQAQLGERVGAEVGLLSIRCATVRRGCWSIPALTKPAPAGAG</sequence>
<organism evidence="5 6">
    <name type="scientific">Azotobacter beijerinckii</name>
    <dbReference type="NCBI Taxonomy" id="170623"/>
    <lineage>
        <taxon>Bacteria</taxon>
        <taxon>Pseudomonadati</taxon>
        <taxon>Pseudomonadota</taxon>
        <taxon>Gammaproteobacteria</taxon>
        <taxon>Pseudomonadales</taxon>
        <taxon>Pseudomonadaceae</taxon>
        <taxon>Azotobacter</taxon>
    </lineage>
</organism>
<gene>
    <name evidence="5" type="ORF">SAMN04244579_01334</name>
</gene>
<keyword evidence="3" id="KW-1015">Disulfide bond</keyword>
<dbReference type="InterPro" id="IPR003782">
    <property type="entry name" value="SCO1/SenC"/>
</dbReference>
<protein>
    <submittedName>
        <fullName evidence="5">40-residue YVTN family beta-propeller repeat-containing protein</fullName>
    </submittedName>
</protein>
<feature type="compositionally biased region" description="Low complexity" evidence="4">
    <location>
        <begin position="516"/>
        <end position="549"/>
    </location>
</feature>
<feature type="compositionally biased region" description="Basic residues" evidence="4">
    <location>
        <begin position="550"/>
        <end position="559"/>
    </location>
</feature>
<dbReference type="AlphaFoldDB" id="A0A1H6RXX4"/>
<dbReference type="Pfam" id="PF02239">
    <property type="entry name" value="Cytochrom_D1"/>
    <property type="match status" value="1"/>
</dbReference>
<dbReference type="PANTHER" id="PTHR47197">
    <property type="entry name" value="PROTEIN NIRF"/>
    <property type="match status" value="1"/>
</dbReference>
<dbReference type="PANTHER" id="PTHR47197:SF3">
    <property type="entry name" value="DIHYDRO-HEME D1 DEHYDROGENASE"/>
    <property type="match status" value="1"/>
</dbReference>
<reference evidence="5 6" key="1">
    <citation type="submission" date="2016-10" db="EMBL/GenBank/DDBJ databases">
        <authorList>
            <person name="de Groot N.N."/>
        </authorList>
    </citation>
    <scope>NUCLEOTIDE SEQUENCE [LARGE SCALE GENOMIC DNA]</scope>
    <source>
        <strain evidence="5 6">DSM 1041</strain>
    </source>
</reference>
<dbReference type="Pfam" id="PF02630">
    <property type="entry name" value="SCO1-SenC"/>
    <property type="match status" value="1"/>
</dbReference>
<evidence type="ECO:0000256" key="4">
    <source>
        <dbReference type="SAM" id="MobiDB-lite"/>
    </source>
</evidence>
<feature type="binding site" evidence="2">
    <location>
        <position position="734"/>
    </location>
    <ligand>
        <name>Cu cation</name>
        <dbReference type="ChEBI" id="CHEBI:23378"/>
    </ligand>
</feature>
<evidence type="ECO:0000313" key="5">
    <source>
        <dbReference type="EMBL" id="SEI60529.1"/>
    </source>
</evidence>
<dbReference type="SUPFAM" id="SSF52833">
    <property type="entry name" value="Thioredoxin-like"/>
    <property type="match status" value="1"/>
</dbReference>